<proteinExistence type="predicted"/>
<accession>A0AAE3QSI4</accession>
<name>A0AAE3QSI4_9BACT</name>
<sequence length="289" mass="32888">MIQLDSKTLPAAVQRQLTQLQQKVDTENTFAEKAAKAQSLWDSKGGKKGKEAFETIVETLYSLCVFVGVCNYCEQSEANDVEHIYPKSFFPEHAFNWDNYLLACKQCNSGLKLDTFFVLDASDEPIELQRGQAPPFTKLAFINPRIENPNTFMLLALPGFTFELLPGLSKGDQNKALKTLEILQLNNRDILLAARKSAAEYYYLRMELLIRLLDAPSITAIEALLPPYYGNLDPALTLEELKQNFKESFKIHITTYQHPSVWHVIKVIGSQLSPKWKRIFAQLPEALNW</sequence>
<reference evidence="2" key="1">
    <citation type="submission" date="2023-05" db="EMBL/GenBank/DDBJ databases">
        <authorList>
            <person name="Zhang X."/>
        </authorList>
    </citation>
    <scope>NUCLEOTIDE SEQUENCE</scope>
    <source>
        <strain evidence="2">YF14B1</strain>
    </source>
</reference>
<protein>
    <submittedName>
        <fullName evidence="2">HNH endonuclease</fullName>
    </submittedName>
</protein>
<feature type="domain" description="HNH" evidence="1">
    <location>
        <begin position="70"/>
        <end position="109"/>
    </location>
</feature>
<dbReference type="Gene3D" id="1.10.30.50">
    <property type="match status" value="1"/>
</dbReference>
<evidence type="ECO:0000313" key="2">
    <source>
        <dbReference type="EMBL" id="MDJ1482455.1"/>
    </source>
</evidence>
<dbReference type="Pfam" id="PF01844">
    <property type="entry name" value="HNH"/>
    <property type="match status" value="1"/>
</dbReference>
<dbReference type="AlphaFoldDB" id="A0AAE3QSI4"/>
<evidence type="ECO:0000259" key="1">
    <source>
        <dbReference type="Pfam" id="PF01844"/>
    </source>
</evidence>
<dbReference type="GO" id="GO:0008270">
    <property type="term" value="F:zinc ion binding"/>
    <property type="evidence" value="ECO:0007669"/>
    <property type="project" value="InterPro"/>
</dbReference>
<dbReference type="GO" id="GO:0003676">
    <property type="term" value="F:nucleic acid binding"/>
    <property type="evidence" value="ECO:0007669"/>
    <property type="project" value="InterPro"/>
</dbReference>
<comment type="caution">
    <text evidence="2">The sequence shown here is derived from an EMBL/GenBank/DDBJ whole genome shotgun (WGS) entry which is preliminary data.</text>
</comment>
<evidence type="ECO:0000313" key="3">
    <source>
        <dbReference type="Proteomes" id="UP001241110"/>
    </source>
</evidence>
<dbReference type="GO" id="GO:0004519">
    <property type="term" value="F:endonuclease activity"/>
    <property type="evidence" value="ECO:0007669"/>
    <property type="project" value="UniProtKB-KW"/>
</dbReference>
<gene>
    <name evidence="2" type="ORF">QNI16_18270</name>
</gene>
<dbReference type="EMBL" id="JASJOS010000008">
    <property type="protein sequence ID" value="MDJ1482455.1"/>
    <property type="molecule type" value="Genomic_DNA"/>
</dbReference>
<keyword evidence="2" id="KW-0540">Nuclease</keyword>
<dbReference type="InterPro" id="IPR002711">
    <property type="entry name" value="HNH"/>
</dbReference>
<dbReference type="RefSeq" id="WP_313981620.1">
    <property type="nucleotide sequence ID" value="NZ_JASJOS010000008.1"/>
</dbReference>
<dbReference type="Proteomes" id="UP001241110">
    <property type="component" value="Unassembled WGS sequence"/>
</dbReference>
<keyword evidence="2" id="KW-0255">Endonuclease</keyword>
<dbReference type="InterPro" id="IPR003615">
    <property type="entry name" value="HNH_nuc"/>
</dbReference>
<keyword evidence="2" id="KW-0378">Hydrolase</keyword>
<dbReference type="CDD" id="cd00085">
    <property type="entry name" value="HNHc"/>
    <property type="match status" value="1"/>
</dbReference>
<organism evidence="2 3">
    <name type="scientific">Xanthocytophaga flava</name>
    <dbReference type="NCBI Taxonomy" id="3048013"/>
    <lineage>
        <taxon>Bacteria</taxon>
        <taxon>Pseudomonadati</taxon>
        <taxon>Bacteroidota</taxon>
        <taxon>Cytophagia</taxon>
        <taxon>Cytophagales</taxon>
        <taxon>Rhodocytophagaceae</taxon>
        <taxon>Xanthocytophaga</taxon>
    </lineage>
</organism>